<reference evidence="2" key="1">
    <citation type="journal article" date="2022" name="bioRxiv">
        <title>Sequencing and chromosome-scale assembly of the giantPleurodeles waltlgenome.</title>
        <authorList>
            <person name="Brown T."/>
            <person name="Elewa A."/>
            <person name="Iarovenko S."/>
            <person name="Subramanian E."/>
            <person name="Araus A.J."/>
            <person name="Petzold A."/>
            <person name="Susuki M."/>
            <person name="Suzuki K.-i.T."/>
            <person name="Hayashi T."/>
            <person name="Toyoda A."/>
            <person name="Oliveira C."/>
            <person name="Osipova E."/>
            <person name="Leigh N.D."/>
            <person name="Simon A."/>
            <person name="Yun M.H."/>
        </authorList>
    </citation>
    <scope>NUCLEOTIDE SEQUENCE</scope>
    <source>
        <strain evidence="2">20211129_DDA</strain>
        <tissue evidence="2">Liver</tissue>
    </source>
</reference>
<feature type="compositionally biased region" description="Basic and acidic residues" evidence="1">
    <location>
        <begin position="44"/>
        <end position="71"/>
    </location>
</feature>
<feature type="compositionally biased region" description="Basic and acidic residues" evidence="1">
    <location>
        <begin position="126"/>
        <end position="136"/>
    </location>
</feature>
<comment type="caution">
    <text evidence="2">The sequence shown here is derived from an EMBL/GenBank/DDBJ whole genome shotgun (WGS) entry which is preliminary data.</text>
</comment>
<dbReference type="EMBL" id="JANPWB010000016">
    <property type="protein sequence ID" value="KAJ1081720.1"/>
    <property type="molecule type" value="Genomic_DNA"/>
</dbReference>
<proteinExistence type="predicted"/>
<organism evidence="2 3">
    <name type="scientific">Pleurodeles waltl</name>
    <name type="common">Iberian ribbed newt</name>
    <dbReference type="NCBI Taxonomy" id="8319"/>
    <lineage>
        <taxon>Eukaryota</taxon>
        <taxon>Metazoa</taxon>
        <taxon>Chordata</taxon>
        <taxon>Craniata</taxon>
        <taxon>Vertebrata</taxon>
        <taxon>Euteleostomi</taxon>
        <taxon>Amphibia</taxon>
        <taxon>Batrachia</taxon>
        <taxon>Caudata</taxon>
        <taxon>Salamandroidea</taxon>
        <taxon>Salamandridae</taxon>
        <taxon>Pleurodelinae</taxon>
        <taxon>Pleurodeles</taxon>
    </lineage>
</organism>
<feature type="compositionally biased region" description="Basic and acidic residues" evidence="1">
    <location>
        <begin position="82"/>
        <end position="92"/>
    </location>
</feature>
<name>A0AAV7KRF7_PLEWA</name>
<feature type="compositionally biased region" description="Basic and acidic residues" evidence="1">
    <location>
        <begin position="182"/>
        <end position="200"/>
    </location>
</feature>
<gene>
    <name evidence="2" type="ORF">NDU88_001898</name>
</gene>
<evidence type="ECO:0000256" key="1">
    <source>
        <dbReference type="SAM" id="MobiDB-lite"/>
    </source>
</evidence>
<dbReference type="Proteomes" id="UP001066276">
    <property type="component" value="Chromosome 12"/>
</dbReference>
<accession>A0AAV7KRF7</accession>
<feature type="region of interest" description="Disordered" evidence="1">
    <location>
        <begin position="1"/>
        <end position="230"/>
    </location>
</feature>
<feature type="compositionally biased region" description="Basic and acidic residues" evidence="1">
    <location>
        <begin position="145"/>
        <end position="156"/>
    </location>
</feature>
<feature type="compositionally biased region" description="Basic and acidic residues" evidence="1">
    <location>
        <begin position="210"/>
        <end position="230"/>
    </location>
</feature>
<dbReference type="AlphaFoldDB" id="A0AAV7KRF7"/>
<sequence length="230" mass="26587">MPSSPSEEAKGAYASYLEKDRVISNPFELPGVRRQRQTVCVPGKRNEEKTPGGGGERTDETGATGAEDKWRLQRPVAIEESSGCRKPTESAHKRVTTLAAAQEAFHEDSSHASGEAWPNQWEEERELTKQERREQKTNGGYSDWWRLRNPADEGSQRKVPTREYQLWQRHGRRSMKIPATLQEKRGQTSKDKRMRDIGKQREKKTKKAHQTTEIEEREKSKTENREETER</sequence>
<protein>
    <submittedName>
        <fullName evidence="2">Uncharacterized protein</fullName>
    </submittedName>
</protein>
<evidence type="ECO:0000313" key="3">
    <source>
        <dbReference type="Proteomes" id="UP001066276"/>
    </source>
</evidence>
<evidence type="ECO:0000313" key="2">
    <source>
        <dbReference type="EMBL" id="KAJ1081720.1"/>
    </source>
</evidence>
<keyword evidence="3" id="KW-1185">Reference proteome</keyword>